<gene>
    <name evidence="3" type="ORF">NZK81_03440</name>
</gene>
<evidence type="ECO:0000256" key="1">
    <source>
        <dbReference type="ARBA" id="ARBA00007789"/>
    </source>
</evidence>
<proteinExistence type="predicted"/>
<evidence type="ECO:0000259" key="2">
    <source>
        <dbReference type="Pfam" id="PF00296"/>
    </source>
</evidence>
<dbReference type="SUPFAM" id="SSF51679">
    <property type="entry name" value="Bacterial luciferase-like"/>
    <property type="match status" value="1"/>
</dbReference>
<protein>
    <submittedName>
        <fullName evidence="3">LLM class flavin-dependent oxidoreductase</fullName>
    </submittedName>
</protein>
<dbReference type="CDD" id="cd00347">
    <property type="entry name" value="Flavin_utilizing_monoxygenases"/>
    <property type="match status" value="1"/>
</dbReference>
<dbReference type="InterPro" id="IPR050766">
    <property type="entry name" value="Bact_Lucif_Oxidored"/>
</dbReference>
<accession>A0ABT2I1C9</accession>
<dbReference type="Pfam" id="PF00296">
    <property type="entry name" value="Bac_luciferase"/>
    <property type="match status" value="1"/>
</dbReference>
<comment type="caution">
    <text evidence="3">The sequence shown here is derived from an EMBL/GenBank/DDBJ whole genome shotgun (WGS) entry which is preliminary data.</text>
</comment>
<comment type="similarity">
    <text evidence="1">To bacterial alkanal monooxygenase alpha and beta chains.</text>
</comment>
<keyword evidence="4" id="KW-1185">Reference proteome</keyword>
<dbReference type="RefSeq" id="WP_260043833.1">
    <property type="nucleotide sequence ID" value="NZ_JANZXA010000001.1"/>
</dbReference>
<name>A0ABT2I1C9_9SPHN</name>
<evidence type="ECO:0000313" key="4">
    <source>
        <dbReference type="Proteomes" id="UP001165583"/>
    </source>
</evidence>
<dbReference type="Proteomes" id="UP001165583">
    <property type="component" value="Unassembled WGS sequence"/>
</dbReference>
<dbReference type="NCBIfam" id="TIGR03558">
    <property type="entry name" value="oxido_grp_1"/>
    <property type="match status" value="1"/>
</dbReference>
<dbReference type="InterPro" id="IPR011251">
    <property type="entry name" value="Luciferase-like_dom"/>
</dbReference>
<evidence type="ECO:0000313" key="3">
    <source>
        <dbReference type="EMBL" id="MCT2398595.1"/>
    </source>
</evidence>
<dbReference type="PANTHER" id="PTHR30137:SF6">
    <property type="entry name" value="LUCIFERASE-LIKE MONOOXYGENASE"/>
    <property type="match status" value="1"/>
</dbReference>
<dbReference type="PANTHER" id="PTHR30137">
    <property type="entry name" value="LUCIFERASE-LIKE MONOOXYGENASE"/>
    <property type="match status" value="1"/>
</dbReference>
<dbReference type="EMBL" id="JANZXA010000001">
    <property type="protein sequence ID" value="MCT2398595.1"/>
    <property type="molecule type" value="Genomic_DNA"/>
</dbReference>
<dbReference type="InterPro" id="IPR019949">
    <property type="entry name" value="CmoO-like"/>
</dbReference>
<reference evidence="3" key="1">
    <citation type="submission" date="2022-09" db="EMBL/GenBank/DDBJ databases">
        <title>Novosphingobium sp. Nov., a polycyclic aromatic hydrocarbon-degrading bacterium isolated form mangrove sediments in HongKong.</title>
        <authorList>
            <person name="Hu Z."/>
        </authorList>
    </citation>
    <scope>NUCLEOTIDE SEQUENCE</scope>
    <source>
        <strain evidence="3">HK4-1</strain>
    </source>
</reference>
<sequence>MIPLSVLDLVTVREGGTVAEALAIAVETARVAERAGYKRYWVAEHHGMEGIAGGATSVVLAALGNATSTIHIGAGGIMLPNHTPYVIAEQFGTLAALFPGRVDLGLGRAAGADGRLAHALRKDIVGAADRFPQDVVELRARFAGQAVGGVASPQASGADVEMWILGSSLFGAQLAAMLGLPYAFASHFAPAMLDEAARVYRERFEPSQVLDKPHFMAAINVLAAETDEEAMYLASSTDQSFVALRTGHPGKLKPPVRGYRDSLPQAARAMLEQVRSVSAIGSPETVRDGIEAFVERTQADELIVGVATFDPAAQQRSLEMTMEVLR</sequence>
<dbReference type="InterPro" id="IPR036661">
    <property type="entry name" value="Luciferase-like_sf"/>
</dbReference>
<feature type="domain" description="Luciferase-like" evidence="2">
    <location>
        <begin position="6"/>
        <end position="296"/>
    </location>
</feature>
<organism evidence="3 4">
    <name type="scientific">Novosphingobium mangrovi</name>
    <name type="common">ex Huang et al. 2023</name>
    <dbReference type="NCBI Taxonomy" id="2976432"/>
    <lineage>
        <taxon>Bacteria</taxon>
        <taxon>Pseudomonadati</taxon>
        <taxon>Pseudomonadota</taxon>
        <taxon>Alphaproteobacteria</taxon>
        <taxon>Sphingomonadales</taxon>
        <taxon>Sphingomonadaceae</taxon>
        <taxon>Novosphingobium</taxon>
    </lineage>
</organism>
<dbReference type="Gene3D" id="3.20.20.30">
    <property type="entry name" value="Luciferase-like domain"/>
    <property type="match status" value="1"/>
</dbReference>